<gene>
    <name evidence="3" type="ORF">ABIF29_004491</name>
    <name evidence="2" type="ORF">JOH49_006703</name>
</gene>
<dbReference type="Proteomes" id="UP000673383">
    <property type="component" value="Unassembled WGS sequence"/>
</dbReference>
<dbReference type="EMBL" id="JAFICZ010000001">
    <property type="protein sequence ID" value="MBP1296950.1"/>
    <property type="molecule type" value="Genomic_DNA"/>
</dbReference>
<keyword evidence="1" id="KW-0472">Membrane</keyword>
<proteinExistence type="predicted"/>
<protein>
    <submittedName>
        <fullName evidence="2">Uncharacterized protein</fullName>
    </submittedName>
</protein>
<keyword evidence="1" id="KW-1133">Transmembrane helix</keyword>
<reference evidence="3 5" key="2">
    <citation type="submission" date="2024-07" db="EMBL/GenBank/DDBJ databases">
        <title>Genomic Encyclopedia of Type Strains, Phase V (KMG-V): Genome sequencing to study the core and pangenomes of soil and plant-associated prokaryotes.</title>
        <authorList>
            <person name="Whitman W."/>
        </authorList>
    </citation>
    <scope>NUCLEOTIDE SEQUENCE [LARGE SCALE GENOMIC DNA]</scope>
    <source>
        <strain evidence="3 5">USDA 415</strain>
    </source>
</reference>
<name>A0A8I1YBK2_BRAEL</name>
<reference evidence="2" key="1">
    <citation type="submission" date="2021-02" db="EMBL/GenBank/DDBJ databases">
        <title>Genomic Encyclopedia of Type Strains, Phase IV (KMG-V): Genome sequencing to study the core and pangenomes of soil and plant-associated prokaryotes.</title>
        <authorList>
            <person name="Whitman W."/>
        </authorList>
    </citation>
    <scope>NUCLEOTIDE SEQUENCE</scope>
    <source>
        <strain evidence="2">USDA 406</strain>
    </source>
</reference>
<evidence type="ECO:0000313" key="3">
    <source>
        <dbReference type="EMBL" id="MEY9317692.1"/>
    </source>
</evidence>
<comment type="caution">
    <text evidence="2">The sequence shown here is derived from an EMBL/GenBank/DDBJ whole genome shotgun (WGS) entry which is preliminary data.</text>
</comment>
<keyword evidence="5" id="KW-1185">Reference proteome</keyword>
<sequence length="36" mass="3857">MHTNHHHIDSVEIAFVSAATVSLVALIASMAWLLLG</sequence>
<evidence type="ECO:0000313" key="4">
    <source>
        <dbReference type="Proteomes" id="UP000673383"/>
    </source>
</evidence>
<accession>A0A8I1YBK2</accession>
<dbReference type="EMBL" id="JBGBZA010000002">
    <property type="protein sequence ID" value="MEY9317692.1"/>
    <property type="molecule type" value="Genomic_DNA"/>
</dbReference>
<keyword evidence="1" id="KW-0812">Transmembrane</keyword>
<dbReference type="Proteomes" id="UP001565471">
    <property type="component" value="Unassembled WGS sequence"/>
</dbReference>
<feature type="transmembrane region" description="Helical" evidence="1">
    <location>
        <begin position="13"/>
        <end position="35"/>
    </location>
</feature>
<evidence type="ECO:0000313" key="2">
    <source>
        <dbReference type="EMBL" id="MBP1296950.1"/>
    </source>
</evidence>
<evidence type="ECO:0000256" key="1">
    <source>
        <dbReference type="SAM" id="Phobius"/>
    </source>
</evidence>
<organism evidence="2 4">
    <name type="scientific">Bradyrhizobium elkanii</name>
    <dbReference type="NCBI Taxonomy" id="29448"/>
    <lineage>
        <taxon>Bacteria</taxon>
        <taxon>Pseudomonadati</taxon>
        <taxon>Pseudomonadota</taxon>
        <taxon>Alphaproteobacteria</taxon>
        <taxon>Hyphomicrobiales</taxon>
        <taxon>Nitrobacteraceae</taxon>
        <taxon>Bradyrhizobium</taxon>
    </lineage>
</organism>
<dbReference type="AlphaFoldDB" id="A0A8I1YBK2"/>
<evidence type="ECO:0000313" key="5">
    <source>
        <dbReference type="Proteomes" id="UP001565471"/>
    </source>
</evidence>